<dbReference type="Pfam" id="PF07883">
    <property type="entry name" value="Cupin_2"/>
    <property type="match status" value="1"/>
</dbReference>
<evidence type="ECO:0000313" key="3">
    <source>
        <dbReference type="EMBL" id="SIQ12376.1"/>
    </source>
</evidence>
<dbReference type="Gene3D" id="2.60.120.10">
    <property type="entry name" value="Jelly Rolls"/>
    <property type="match status" value="1"/>
</dbReference>
<keyword evidence="4" id="KW-1185">Reference proteome</keyword>
<dbReference type="Proteomes" id="UP000186819">
    <property type="component" value="Unassembled WGS sequence"/>
</dbReference>
<proteinExistence type="predicted"/>
<organism evidence="3 4">
    <name type="scientific">Aromatoleum tolulyticum</name>
    <dbReference type="NCBI Taxonomy" id="34027"/>
    <lineage>
        <taxon>Bacteria</taxon>
        <taxon>Pseudomonadati</taxon>
        <taxon>Pseudomonadota</taxon>
        <taxon>Betaproteobacteria</taxon>
        <taxon>Rhodocyclales</taxon>
        <taxon>Rhodocyclaceae</taxon>
        <taxon>Aromatoleum</taxon>
    </lineage>
</organism>
<evidence type="ECO:0000256" key="1">
    <source>
        <dbReference type="SAM" id="SignalP"/>
    </source>
</evidence>
<dbReference type="EMBL" id="FTMD01000002">
    <property type="protein sequence ID" value="SIQ12376.1"/>
    <property type="molecule type" value="Genomic_DNA"/>
</dbReference>
<protein>
    <submittedName>
        <fullName evidence="3">Cupin domain-containing protein</fullName>
    </submittedName>
</protein>
<dbReference type="OrthoDB" id="8561853at2"/>
<reference evidence="4" key="1">
    <citation type="submission" date="2017-01" db="EMBL/GenBank/DDBJ databases">
        <authorList>
            <person name="Varghese N."/>
            <person name="Submissions S."/>
        </authorList>
    </citation>
    <scope>NUCLEOTIDE SEQUENCE [LARGE SCALE GENOMIC DNA]</scope>
    <source>
        <strain evidence="4">ATCC 51758</strain>
    </source>
</reference>
<accession>A0A1N6Q7E0</accession>
<dbReference type="SUPFAM" id="SSF51182">
    <property type="entry name" value="RmlC-like cupins"/>
    <property type="match status" value="1"/>
</dbReference>
<name>A0A1N6Q7E0_9RHOO</name>
<dbReference type="InterPro" id="IPR011051">
    <property type="entry name" value="RmlC_Cupin_sf"/>
</dbReference>
<dbReference type="InterPro" id="IPR013096">
    <property type="entry name" value="Cupin_2"/>
</dbReference>
<dbReference type="RefSeq" id="WP_084204955.1">
    <property type="nucleotide sequence ID" value="NZ_FTMD01000002.1"/>
</dbReference>
<sequence length="143" mass="15365">MRFPISRRFVAPLLTCALLIPAAARAADTPPEKPIGLTGAADAVGLVDLAPHNLAGAVGDYDLRARVVGLEPGGAIHNHPHAGRPGIVRVTKGTLIEYRGETKRTLAVGDTWYENADTTHWFRNPSTTEAAEIWVVDLVPKKK</sequence>
<feature type="domain" description="Cupin type-2" evidence="2">
    <location>
        <begin position="67"/>
        <end position="135"/>
    </location>
</feature>
<feature type="signal peptide" evidence="1">
    <location>
        <begin position="1"/>
        <end position="26"/>
    </location>
</feature>
<evidence type="ECO:0000259" key="2">
    <source>
        <dbReference type="Pfam" id="PF07883"/>
    </source>
</evidence>
<gene>
    <name evidence="3" type="ORF">SAMN05421829_102374</name>
</gene>
<dbReference type="AlphaFoldDB" id="A0A1N6Q7E0"/>
<evidence type="ECO:0000313" key="4">
    <source>
        <dbReference type="Proteomes" id="UP000186819"/>
    </source>
</evidence>
<feature type="chain" id="PRO_5013088424" evidence="1">
    <location>
        <begin position="27"/>
        <end position="143"/>
    </location>
</feature>
<keyword evidence="1" id="KW-0732">Signal</keyword>
<dbReference type="InterPro" id="IPR014710">
    <property type="entry name" value="RmlC-like_jellyroll"/>
</dbReference>
<dbReference type="STRING" id="34027.SAMN05421829_102374"/>